<protein>
    <submittedName>
        <fullName evidence="5">Glycosyl hydrolase</fullName>
    </submittedName>
</protein>
<keyword evidence="3" id="KW-0732">Signal</keyword>
<evidence type="ECO:0000256" key="3">
    <source>
        <dbReference type="SAM" id="SignalP"/>
    </source>
</evidence>
<dbReference type="InterPro" id="IPR036962">
    <property type="entry name" value="Glyco_hydro_3_N_sf"/>
</dbReference>
<feature type="chain" id="PRO_5007551297" evidence="3">
    <location>
        <begin position="24"/>
        <end position="755"/>
    </location>
</feature>
<feature type="signal peptide" evidence="3">
    <location>
        <begin position="1"/>
        <end position="23"/>
    </location>
</feature>
<proteinExistence type="inferred from homology"/>
<dbReference type="InterPro" id="IPR050288">
    <property type="entry name" value="Cellulose_deg_GH3"/>
</dbReference>
<feature type="domain" description="Fibronectin type III-like" evidence="4">
    <location>
        <begin position="671"/>
        <end position="740"/>
    </location>
</feature>
<dbReference type="InterPro" id="IPR013783">
    <property type="entry name" value="Ig-like_fold"/>
</dbReference>
<gene>
    <name evidence="5" type="ORF">CI15_21200</name>
</gene>
<evidence type="ECO:0000256" key="2">
    <source>
        <dbReference type="ARBA" id="ARBA00022801"/>
    </source>
</evidence>
<dbReference type="OrthoDB" id="9781691at2"/>
<dbReference type="EMBL" id="LRBG01000035">
    <property type="protein sequence ID" value="KXU85183.1"/>
    <property type="molecule type" value="Genomic_DNA"/>
</dbReference>
<organism evidence="5 6">
    <name type="scientific">Paraburkholderia monticola</name>
    <dbReference type="NCBI Taxonomy" id="1399968"/>
    <lineage>
        <taxon>Bacteria</taxon>
        <taxon>Pseudomonadati</taxon>
        <taxon>Pseudomonadota</taxon>
        <taxon>Betaproteobacteria</taxon>
        <taxon>Burkholderiales</taxon>
        <taxon>Burkholderiaceae</taxon>
        <taxon>Paraburkholderia</taxon>
    </lineage>
</organism>
<dbReference type="Proteomes" id="UP000075613">
    <property type="component" value="Unassembled WGS sequence"/>
</dbReference>
<dbReference type="RefSeq" id="WP_062131618.1">
    <property type="nucleotide sequence ID" value="NZ_LRBG01000035.1"/>
</dbReference>
<dbReference type="InterPro" id="IPR002772">
    <property type="entry name" value="Glyco_hydro_3_C"/>
</dbReference>
<accession>A0A149PJE0</accession>
<dbReference type="Gene3D" id="3.20.20.300">
    <property type="entry name" value="Glycoside hydrolase, family 3, N-terminal domain"/>
    <property type="match status" value="1"/>
</dbReference>
<dbReference type="Gene3D" id="3.40.50.1700">
    <property type="entry name" value="Glycoside hydrolase family 3 C-terminal domain"/>
    <property type="match status" value="1"/>
</dbReference>
<comment type="caution">
    <text evidence="5">The sequence shown here is derived from an EMBL/GenBank/DDBJ whole genome shotgun (WGS) entry which is preliminary data.</text>
</comment>
<keyword evidence="2 5" id="KW-0378">Hydrolase</keyword>
<dbReference type="InterPro" id="IPR001764">
    <property type="entry name" value="Glyco_hydro_3_N"/>
</dbReference>
<dbReference type="InterPro" id="IPR017853">
    <property type="entry name" value="GH"/>
</dbReference>
<dbReference type="InterPro" id="IPR036881">
    <property type="entry name" value="Glyco_hydro_3_C_sf"/>
</dbReference>
<dbReference type="GO" id="GO:0005975">
    <property type="term" value="P:carbohydrate metabolic process"/>
    <property type="evidence" value="ECO:0007669"/>
    <property type="project" value="InterPro"/>
</dbReference>
<dbReference type="Pfam" id="PF00933">
    <property type="entry name" value="Glyco_hydro_3"/>
    <property type="match status" value="1"/>
</dbReference>
<name>A0A149PJE0_9BURK</name>
<reference evidence="5 6" key="1">
    <citation type="journal article" date="2015" name="Int. J. Syst. Evol. Microbiol.">
        <title>Burkholderia monticola sp. nov., isolated from mountain soil.</title>
        <authorList>
            <person name="Baek I."/>
            <person name="Seo B."/>
            <person name="Lee I."/>
            <person name="Yi H."/>
            <person name="Chun J."/>
        </authorList>
    </citation>
    <scope>NUCLEOTIDE SEQUENCE [LARGE SCALE GENOMIC DNA]</scope>
    <source>
        <strain evidence="5 6">JC2948</strain>
    </source>
</reference>
<dbReference type="PROSITE" id="PS51257">
    <property type="entry name" value="PROKAR_LIPOPROTEIN"/>
    <property type="match status" value="1"/>
</dbReference>
<keyword evidence="6" id="KW-1185">Reference proteome</keyword>
<dbReference type="SMART" id="SM01217">
    <property type="entry name" value="Fn3_like"/>
    <property type="match status" value="1"/>
</dbReference>
<dbReference type="InterPro" id="IPR026891">
    <property type="entry name" value="Fn3-like"/>
</dbReference>
<dbReference type="Pfam" id="PF01915">
    <property type="entry name" value="Glyco_hydro_3_C"/>
    <property type="match status" value="1"/>
</dbReference>
<dbReference type="Pfam" id="PF14310">
    <property type="entry name" value="Fn3-like"/>
    <property type="match status" value="1"/>
</dbReference>
<evidence type="ECO:0000259" key="4">
    <source>
        <dbReference type="SMART" id="SM01217"/>
    </source>
</evidence>
<dbReference type="Gene3D" id="2.60.40.10">
    <property type="entry name" value="Immunoglobulins"/>
    <property type="match status" value="1"/>
</dbReference>
<evidence type="ECO:0000313" key="5">
    <source>
        <dbReference type="EMBL" id="KXU85183.1"/>
    </source>
</evidence>
<dbReference type="PANTHER" id="PTHR42715">
    <property type="entry name" value="BETA-GLUCOSIDASE"/>
    <property type="match status" value="1"/>
</dbReference>
<evidence type="ECO:0000313" key="6">
    <source>
        <dbReference type="Proteomes" id="UP000075613"/>
    </source>
</evidence>
<sequence length="755" mass="77450">MRSKLTMPFAASAIACGVALVLAACGNGNGISDPPAPADPDARADARAAALVAQLTTAEKIQLVHGVGIPNAGLGGPYPAGVNGAGYIPGVPRLGIPGLAMADSAGGVNVVNSNATALPAPVALAASWDPTLANEYGARIATELRVLGYGEGLGGGVNLAREPRNGRTFEYMGEDPVLTGTLSAARTIGTQAQNVIATIKHYAMNDQETNRMTSNSVVDERTMRETELLAFELGVTQGKPGNVMCSYNLVNGVYACENPYLLTTVLKNEWGFKGVVQSDWTATHSTVASALAGLDEEEPGDTSGGPSFPGFTITSYFSTALTSAVNAGSVPMSRLNDMVQRKLRTMIRYGIFDSPPTTGGSVDQNAGNALALQVAQQSSVLLKNAVASGDSQPVLPLNAAGLSSIVVIGGHADAGVLSGGGSGAVPAAAGNAVSGCVSSSPLLSTCATWYKSAPLAAIQAKAPNASVTFVDGTNASAAATAAAKADVAIVFATQWETEGADLSSLSLPSNTTDSYNQSYDQNALITAVAAQAKRVIVVLENGSPVLMPWLGNVHGVLEAWYPGVQGGQAIADLLFGDVNPSGKLPITFPVQDADLPQPAISATDTTVTYSEGLFMGYRWYDGKQIAPLFPFGYGLSYTSYSYSGLNAQVDASGNVTVTFTVKNSGSRAGSEIAEVYAALPSGLGEPPKRLVGWQKVALQAGQSQQVSVSVAPKLLSTWDATNHVWKLNGGVYQMIAGASSRDPNALTASVTIAGH</sequence>
<dbReference type="AlphaFoldDB" id="A0A149PJE0"/>
<dbReference type="STRING" id="1399968.CI15_21200"/>
<dbReference type="SUPFAM" id="SSF51445">
    <property type="entry name" value="(Trans)glycosidases"/>
    <property type="match status" value="1"/>
</dbReference>
<dbReference type="SUPFAM" id="SSF52279">
    <property type="entry name" value="Beta-D-glucan exohydrolase, C-terminal domain"/>
    <property type="match status" value="1"/>
</dbReference>
<evidence type="ECO:0000256" key="1">
    <source>
        <dbReference type="ARBA" id="ARBA00005336"/>
    </source>
</evidence>
<comment type="similarity">
    <text evidence="1">Belongs to the glycosyl hydrolase 3 family.</text>
</comment>
<dbReference type="GO" id="GO:0004553">
    <property type="term" value="F:hydrolase activity, hydrolyzing O-glycosyl compounds"/>
    <property type="evidence" value="ECO:0007669"/>
    <property type="project" value="InterPro"/>
</dbReference>
<dbReference type="PANTHER" id="PTHR42715:SF10">
    <property type="entry name" value="BETA-GLUCOSIDASE"/>
    <property type="match status" value="1"/>
</dbReference>
<dbReference type="PRINTS" id="PR00133">
    <property type="entry name" value="GLHYDRLASE3"/>
</dbReference>